<dbReference type="EMBL" id="JAOTEM010000003">
    <property type="protein sequence ID" value="MCU7618162.1"/>
    <property type="molecule type" value="Genomic_DNA"/>
</dbReference>
<reference evidence="2" key="1">
    <citation type="submission" date="2023-07" db="EMBL/GenBank/DDBJ databases">
        <title>Chryseobacterium sp. strain PBS4-4 Genome sequencing and assembly.</title>
        <authorList>
            <person name="Jung Y."/>
        </authorList>
    </citation>
    <scope>NUCLEOTIDE SEQUENCE [LARGE SCALE GENOMIC DNA]</scope>
    <source>
        <strain evidence="2">PBS4-4</strain>
    </source>
</reference>
<name>A0ABT2W7I2_9FLAO</name>
<comment type="caution">
    <text evidence="1">The sequence shown here is derived from an EMBL/GenBank/DDBJ whole genome shotgun (WGS) entry which is preliminary data.</text>
</comment>
<protein>
    <submittedName>
        <fullName evidence="1">Uncharacterized protein</fullName>
    </submittedName>
</protein>
<evidence type="ECO:0000313" key="2">
    <source>
        <dbReference type="Proteomes" id="UP001208649"/>
    </source>
</evidence>
<accession>A0ABT2W7I2</accession>
<evidence type="ECO:0000313" key="1">
    <source>
        <dbReference type="EMBL" id="MCU7618162.1"/>
    </source>
</evidence>
<dbReference type="RefSeq" id="WP_263003636.1">
    <property type="nucleotide sequence ID" value="NZ_JAOTEM010000003.1"/>
</dbReference>
<sequence>MKKNKANYFATKGNSQAIENALKVLSNNQMITINGGLLQSDDQYEDDFSDESSMYKNYAESTSYNRKTTYAKLRAPK</sequence>
<keyword evidence="2" id="KW-1185">Reference proteome</keyword>
<proteinExistence type="predicted"/>
<gene>
    <name evidence="1" type="ORF">NZ698_13215</name>
</gene>
<dbReference type="Proteomes" id="UP001208649">
    <property type="component" value="Unassembled WGS sequence"/>
</dbReference>
<organism evidence="1 2">
    <name type="scientific">Chryseobacterium edaphi</name>
    <dbReference type="NCBI Taxonomy" id="2976532"/>
    <lineage>
        <taxon>Bacteria</taxon>
        <taxon>Pseudomonadati</taxon>
        <taxon>Bacteroidota</taxon>
        <taxon>Flavobacteriia</taxon>
        <taxon>Flavobacteriales</taxon>
        <taxon>Weeksellaceae</taxon>
        <taxon>Chryseobacterium group</taxon>
        <taxon>Chryseobacterium</taxon>
    </lineage>
</organism>